<dbReference type="Pfam" id="PF00589">
    <property type="entry name" value="Phage_integrase"/>
    <property type="match status" value="1"/>
</dbReference>
<dbReference type="OrthoDB" id="7388552at2"/>
<keyword evidence="3" id="KW-0238">DNA-binding</keyword>
<gene>
    <name evidence="6" type="ORF">JN10_2372</name>
</gene>
<dbReference type="SUPFAM" id="SSF56349">
    <property type="entry name" value="DNA breaking-rejoining enzymes"/>
    <property type="match status" value="1"/>
</dbReference>
<dbReference type="STRING" id="476157.GCA_001663155_01048"/>
<dbReference type="Gene3D" id="1.10.150.130">
    <property type="match status" value="1"/>
</dbReference>
<comment type="caution">
    <text evidence="6">The sequence shown here is derived from an EMBL/GenBank/DDBJ whole genome shotgun (WGS) entry which is preliminary data.</text>
</comment>
<dbReference type="InterPro" id="IPR038488">
    <property type="entry name" value="Integrase_DNA-bd_sf"/>
</dbReference>
<comment type="similarity">
    <text evidence="1">Belongs to the 'phage' integrase family.</text>
</comment>
<feature type="domain" description="Tyr recombinase" evidence="5">
    <location>
        <begin position="198"/>
        <end position="372"/>
    </location>
</feature>
<evidence type="ECO:0000256" key="3">
    <source>
        <dbReference type="ARBA" id="ARBA00023125"/>
    </source>
</evidence>
<keyword evidence="4" id="KW-0233">DNA recombination</keyword>
<name>A0A562UMJ1_9SPHN</name>
<evidence type="ECO:0000256" key="4">
    <source>
        <dbReference type="ARBA" id="ARBA00023172"/>
    </source>
</evidence>
<dbReference type="InterPro" id="IPR050808">
    <property type="entry name" value="Phage_Integrase"/>
</dbReference>
<evidence type="ECO:0000313" key="6">
    <source>
        <dbReference type="EMBL" id="TWJ06835.1"/>
    </source>
</evidence>
<protein>
    <submittedName>
        <fullName evidence="6">Integrase</fullName>
    </submittedName>
</protein>
<dbReference type="Pfam" id="PF13356">
    <property type="entry name" value="Arm-DNA-bind_3"/>
    <property type="match status" value="1"/>
</dbReference>
<dbReference type="PANTHER" id="PTHR30629:SF2">
    <property type="entry name" value="PROPHAGE INTEGRASE INTS-RELATED"/>
    <property type="match status" value="1"/>
</dbReference>
<dbReference type="RefSeq" id="WP_067602544.1">
    <property type="nucleotide sequence ID" value="NZ_CP015963.1"/>
</dbReference>
<evidence type="ECO:0000313" key="7">
    <source>
        <dbReference type="Proteomes" id="UP000320547"/>
    </source>
</evidence>
<dbReference type="InterPro" id="IPR010998">
    <property type="entry name" value="Integrase_recombinase_N"/>
</dbReference>
<dbReference type="AlphaFoldDB" id="A0A562UMJ1"/>
<keyword evidence="2" id="KW-0229">DNA integration</keyword>
<dbReference type="Proteomes" id="UP000320547">
    <property type="component" value="Unassembled WGS sequence"/>
</dbReference>
<dbReference type="InterPro" id="IPR013762">
    <property type="entry name" value="Integrase-like_cat_sf"/>
</dbReference>
<organism evidence="6 7">
    <name type="scientific">Altererythrobacter ishigakiensis</name>
    <dbReference type="NCBI Taxonomy" id="476157"/>
    <lineage>
        <taxon>Bacteria</taxon>
        <taxon>Pseudomonadati</taxon>
        <taxon>Pseudomonadota</taxon>
        <taxon>Alphaproteobacteria</taxon>
        <taxon>Sphingomonadales</taxon>
        <taxon>Erythrobacteraceae</taxon>
        <taxon>Altererythrobacter</taxon>
    </lineage>
</organism>
<dbReference type="CDD" id="cd00801">
    <property type="entry name" value="INT_P4_C"/>
    <property type="match status" value="1"/>
</dbReference>
<reference evidence="6 7" key="1">
    <citation type="submission" date="2019-07" db="EMBL/GenBank/DDBJ databases">
        <title>Genomic Encyclopedia of Archaeal and Bacterial Type Strains, Phase II (KMG-II): from individual species to whole genera.</title>
        <authorList>
            <person name="Goeker M."/>
        </authorList>
    </citation>
    <scope>NUCLEOTIDE SEQUENCE [LARGE SCALE GENOMIC DNA]</scope>
    <source>
        <strain evidence="6 7">ATCC BAA-2084</strain>
    </source>
</reference>
<evidence type="ECO:0000259" key="5">
    <source>
        <dbReference type="PROSITE" id="PS51898"/>
    </source>
</evidence>
<dbReference type="EMBL" id="VLLK01000002">
    <property type="protein sequence ID" value="TWJ06835.1"/>
    <property type="molecule type" value="Genomic_DNA"/>
</dbReference>
<dbReference type="InterPro" id="IPR053876">
    <property type="entry name" value="Phage_int_M"/>
</dbReference>
<dbReference type="GO" id="GO:0015074">
    <property type="term" value="P:DNA integration"/>
    <property type="evidence" value="ECO:0007669"/>
    <property type="project" value="UniProtKB-KW"/>
</dbReference>
<dbReference type="InterPro" id="IPR025166">
    <property type="entry name" value="Integrase_DNA_bind_dom"/>
</dbReference>
<sequence length="386" mass="43945">MGKLTALQIRNLKEPGRYGDGDGLALVVTGPNKGYWVLRSTIKGKRRDIGLGSLSLVSLKEARENAFEMRRDIQRGIDPIAERKKQEVVVPKFADAARAVHREQKASWKNGKHRDQWITTLEKYAFPTLGDRLVNDIEGPLIRDCLLSIWVEKPETARRVKQRIGVILDWAYANGMRETEAPMRSLGRALPRQPKQDSHFAAMAYEDIPTFFAHLHKRTSVARIALEFLILCASRSGEVRGAKWAEIDLKNRLWTIPAERMKVGREHVVPLTDAAISVLQRARPFYAECSDLIFPGRNVLRPMSDMTLLKILRYAKLPFTVHGFRSSFRDWAAEQTSYPGEVAEAALAHSVANKVEAAYRRTNYLDKRRDLMREWAAFCTGNGRLH</sequence>
<dbReference type="PANTHER" id="PTHR30629">
    <property type="entry name" value="PROPHAGE INTEGRASE"/>
    <property type="match status" value="1"/>
</dbReference>
<dbReference type="InterPro" id="IPR002104">
    <property type="entry name" value="Integrase_catalytic"/>
</dbReference>
<evidence type="ECO:0000256" key="1">
    <source>
        <dbReference type="ARBA" id="ARBA00008857"/>
    </source>
</evidence>
<dbReference type="GO" id="GO:0006310">
    <property type="term" value="P:DNA recombination"/>
    <property type="evidence" value="ECO:0007669"/>
    <property type="project" value="UniProtKB-KW"/>
</dbReference>
<dbReference type="Gene3D" id="3.30.160.390">
    <property type="entry name" value="Integrase, DNA-binding domain"/>
    <property type="match status" value="1"/>
</dbReference>
<proteinExistence type="inferred from homology"/>
<dbReference type="GO" id="GO:0003677">
    <property type="term" value="F:DNA binding"/>
    <property type="evidence" value="ECO:0007669"/>
    <property type="project" value="UniProtKB-KW"/>
</dbReference>
<dbReference type="InterPro" id="IPR011010">
    <property type="entry name" value="DNA_brk_join_enz"/>
</dbReference>
<dbReference type="PROSITE" id="PS51898">
    <property type="entry name" value="TYR_RECOMBINASE"/>
    <property type="match status" value="1"/>
</dbReference>
<dbReference type="Gene3D" id="1.10.443.10">
    <property type="entry name" value="Intergrase catalytic core"/>
    <property type="match status" value="1"/>
</dbReference>
<dbReference type="Pfam" id="PF22022">
    <property type="entry name" value="Phage_int_M"/>
    <property type="match status" value="1"/>
</dbReference>
<accession>A0A562UMJ1</accession>
<keyword evidence="7" id="KW-1185">Reference proteome</keyword>
<evidence type="ECO:0000256" key="2">
    <source>
        <dbReference type="ARBA" id="ARBA00022908"/>
    </source>
</evidence>